<dbReference type="SUPFAM" id="SSF56176">
    <property type="entry name" value="FAD-binding/transporter-associated domain-like"/>
    <property type="match status" value="1"/>
</dbReference>
<dbReference type="PROSITE" id="PS51387">
    <property type="entry name" value="FAD_PCMH"/>
    <property type="match status" value="1"/>
</dbReference>
<keyword evidence="11" id="KW-1185">Reference proteome</keyword>
<dbReference type="Pfam" id="PF01565">
    <property type="entry name" value="FAD_binding_4"/>
    <property type="match status" value="1"/>
</dbReference>
<evidence type="ECO:0000313" key="11">
    <source>
        <dbReference type="Proteomes" id="UP000596661"/>
    </source>
</evidence>
<accession>A0A803QHE2</accession>
<dbReference type="GO" id="GO:1901696">
    <property type="term" value="P:cannabinoid biosynthetic process"/>
    <property type="evidence" value="ECO:0007669"/>
    <property type="project" value="UniProtKB-ARBA"/>
</dbReference>
<reference evidence="10" key="1">
    <citation type="submission" date="2018-11" db="EMBL/GenBank/DDBJ databases">
        <authorList>
            <person name="Grassa J C."/>
        </authorList>
    </citation>
    <scope>NUCLEOTIDE SEQUENCE [LARGE SCALE GENOMIC DNA]</scope>
</reference>
<evidence type="ECO:0000256" key="8">
    <source>
        <dbReference type="SAM" id="MobiDB-lite"/>
    </source>
</evidence>
<evidence type="ECO:0000256" key="3">
    <source>
        <dbReference type="ARBA" id="ARBA00022630"/>
    </source>
</evidence>
<evidence type="ECO:0000256" key="6">
    <source>
        <dbReference type="ARBA" id="ARBA00023157"/>
    </source>
</evidence>
<organism evidence="10 11">
    <name type="scientific">Cannabis sativa</name>
    <name type="common">Hemp</name>
    <name type="synonym">Marijuana</name>
    <dbReference type="NCBI Taxonomy" id="3483"/>
    <lineage>
        <taxon>Eukaryota</taxon>
        <taxon>Viridiplantae</taxon>
        <taxon>Streptophyta</taxon>
        <taxon>Embryophyta</taxon>
        <taxon>Tracheophyta</taxon>
        <taxon>Spermatophyta</taxon>
        <taxon>Magnoliopsida</taxon>
        <taxon>eudicotyledons</taxon>
        <taxon>Gunneridae</taxon>
        <taxon>Pentapetalae</taxon>
        <taxon>rosids</taxon>
        <taxon>fabids</taxon>
        <taxon>Rosales</taxon>
        <taxon>Cannabaceae</taxon>
        <taxon>Cannabis</taxon>
    </lineage>
</organism>
<evidence type="ECO:0000256" key="5">
    <source>
        <dbReference type="ARBA" id="ARBA00022827"/>
    </source>
</evidence>
<feature type="region of interest" description="Disordered" evidence="8">
    <location>
        <begin position="954"/>
        <end position="974"/>
    </location>
</feature>
<dbReference type="FunFam" id="3.30.43.10:FF:000004">
    <property type="entry name" value="Berberine bridge enzyme-like 15"/>
    <property type="match status" value="1"/>
</dbReference>
<evidence type="ECO:0000256" key="2">
    <source>
        <dbReference type="ARBA" id="ARBA00005466"/>
    </source>
</evidence>
<dbReference type="EMBL" id="UZAU01000738">
    <property type="status" value="NOT_ANNOTATED_CDS"/>
    <property type="molecule type" value="Genomic_DNA"/>
</dbReference>
<dbReference type="InterPro" id="IPR016166">
    <property type="entry name" value="FAD-bd_PCMH"/>
</dbReference>
<dbReference type="InterPro" id="IPR036318">
    <property type="entry name" value="FAD-bd_PCMH-like_sf"/>
</dbReference>
<name>A0A803QHE2_CANSA</name>
<dbReference type="InterPro" id="IPR006094">
    <property type="entry name" value="Oxid_FAD_bind_N"/>
</dbReference>
<keyword evidence="5" id="KW-0274">FAD</keyword>
<evidence type="ECO:0000313" key="10">
    <source>
        <dbReference type="EnsemblPlants" id="cds.evm.model.09.797"/>
    </source>
</evidence>
<feature type="domain" description="FAD-binding PCMH-type" evidence="9">
    <location>
        <begin position="609"/>
        <end position="783"/>
    </location>
</feature>
<evidence type="ECO:0000256" key="1">
    <source>
        <dbReference type="ARBA" id="ARBA00001974"/>
    </source>
</evidence>
<reference evidence="10" key="2">
    <citation type="submission" date="2021-03" db="UniProtKB">
        <authorList>
            <consortium name="EnsemblPlants"/>
        </authorList>
    </citation>
    <scope>IDENTIFICATION</scope>
</reference>
<comment type="similarity">
    <text evidence="2">Belongs to the oxygen-dependent FAD-linked oxidoreductase family.</text>
</comment>
<dbReference type="InterPro" id="IPR016169">
    <property type="entry name" value="FAD-bd_PCMH_sub2"/>
</dbReference>
<keyword evidence="4" id="KW-0732">Signal</keyword>
<dbReference type="Gramene" id="evm.model.09.797">
    <property type="protein sequence ID" value="cds.evm.model.09.797"/>
    <property type="gene ID" value="evm.TU.09.797"/>
</dbReference>
<dbReference type="Proteomes" id="UP000596661">
    <property type="component" value="Chromosome 9"/>
</dbReference>
<dbReference type="EnsemblPlants" id="evm.model.09.797">
    <property type="protein sequence ID" value="cds.evm.model.09.797"/>
    <property type="gene ID" value="evm.TU.09.797"/>
</dbReference>
<dbReference type="Pfam" id="PF09331">
    <property type="entry name" value="DUF1985"/>
    <property type="match status" value="1"/>
</dbReference>
<feature type="compositionally biased region" description="Low complexity" evidence="8">
    <location>
        <begin position="1"/>
        <end position="18"/>
    </location>
</feature>
<evidence type="ECO:0000256" key="7">
    <source>
        <dbReference type="ARBA" id="ARBA00023180"/>
    </source>
</evidence>
<protein>
    <recommendedName>
        <fullName evidence="9">FAD-binding PCMH-type domain-containing protein</fullName>
    </recommendedName>
</protein>
<dbReference type="InterPro" id="IPR015410">
    <property type="entry name" value="DUF1985"/>
</dbReference>
<dbReference type="Gene3D" id="3.30.465.10">
    <property type="match status" value="1"/>
</dbReference>
<proteinExistence type="inferred from homology"/>
<dbReference type="Gene3D" id="3.30.43.10">
    <property type="entry name" value="Uridine Diphospho-n-acetylenolpyruvylglucosamine Reductase, domain 2"/>
    <property type="match status" value="1"/>
</dbReference>
<dbReference type="PANTHER" id="PTHR32448">
    <property type="entry name" value="OS08G0158400 PROTEIN"/>
    <property type="match status" value="1"/>
</dbReference>
<keyword evidence="7" id="KW-0325">Glycoprotein</keyword>
<keyword evidence="6" id="KW-1015">Disulfide bond</keyword>
<comment type="cofactor">
    <cofactor evidence="1">
        <name>FAD</name>
        <dbReference type="ChEBI" id="CHEBI:57692"/>
    </cofactor>
</comment>
<dbReference type="InterPro" id="IPR016167">
    <property type="entry name" value="FAD-bd_PCMH_sub1"/>
</dbReference>
<dbReference type="Gene3D" id="3.40.462.20">
    <property type="match status" value="1"/>
</dbReference>
<evidence type="ECO:0000259" key="9">
    <source>
        <dbReference type="PROSITE" id="PS51387"/>
    </source>
</evidence>
<feature type="region of interest" description="Disordered" evidence="8">
    <location>
        <begin position="1"/>
        <end position="31"/>
    </location>
</feature>
<evidence type="ECO:0000256" key="4">
    <source>
        <dbReference type="ARBA" id="ARBA00022729"/>
    </source>
</evidence>
<dbReference type="AlphaFoldDB" id="A0A803QHE2"/>
<dbReference type="GO" id="GO:0071949">
    <property type="term" value="F:FAD binding"/>
    <property type="evidence" value="ECO:0007669"/>
    <property type="project" value="InterPro"/>
</dbReference>
<keyword evidence="3" id="KW-0285">Flavoprotein</keyword>
<sequence>MCVPGGSKQSSSLKSKGFAAKKKRDKEKIVDKGKAVEDDRVVKRVRKCASLDSDYEDELDMDIFNGAKLWEFYFKPEDKLIGKITFYPNSRVDFIKVIKKKLTSEQLVLFMETCFGHFLGMSTVTMQAQLIHASLYRKVHQNNEREILFRFGNDTVRFSVAEFGLISGLKCTGDRDYSKYVNNTNEFAERYFYDQTVTYGGVVSRFLSSNFKDDGFAVKMVVLYFVTNSLLSRGEDKKVHAGLLNLIGCGEFNSYPWGKLSYDYTFHGLRVGLKSKQMQKKRDLDIKEKRVRQYRMGGFPFAYQVWLYEVLPILKREDICSYDPAPSFRICRWTDSSSLNSNKLEKKVFSSSKLKAVPMEPTDAEKDLLDLSEFEWYGLSVSDDDFVGPAMPKKLVKGQSSGVQNIPEKVAKDVLKGVSNRISKHMKDSLAVILNHQKAVLDAGFLEVKKTIEEKFLEFEKSIKSYIDYCTQMSWIQSALFVAGLPSEQSPEILLDRTPQSRLSFKAKSNYVKEPIPEKGLEGIWERLYEEEVGSGIVIMSPYGGKMSEIPESELPFGHRTSFLQCLSHHSSSNSSNNDLTKVVYTTTNSSYFSVLNFTIINPRFSSPSTPKPLFIITPLYESQVQAAVICARKHGVQIRVRSGGHDYEGLSYVSEIPFIVIDMINFRSITVDVERRTGWVQTGATLGELYYEINKKSKTLAFPGGACPTIGVGGHITGGGYGAIFRKYGLAADNVIDAQLVDVEGRVLDRETMGEELFWAIRGGGGASFGVILAWKVLLVRVPETVTVFSINRNLEHNLTKLVHRWQYIAHKLPKKLLLAVRFQTVNSTKKGIEMKKLQATFISVFLGRVDGLLYLMEKRFPELGLVREDCTQMSWIQSALFVAGLPSEQSPEILLDRTPQSRLSFKAKSDYVKEPIPEKGLEGIWERLYEEEVGSGIVIMSPYGGKMSEIPESELPFGHRGSTKQIAPKSDY</sequence>